<reference evidence="6 7" key="1">
    <citation type="journal article" date="2012" name="Int. J. Syst. Evol. Microbiol.">
        <title>Vibrio caribbeanicus sp. nov., isolated from the marine sponge Scleritoderma cyanea.</title>
        <authorList>
            <person name="Hoffmann M."/>
            <person name="Monday S.R."/>
            <person name="Allard M.W."/>
            <person name="Strain E.A."/>
            <person name="Whittaker P."/>
            <person name="Naum M."/>
            <person name="McCarthy P.J."/>
            <person name="Lopez J.V."/>
            <person name="Fischer M."/>
            <person name="Brown E.W."/>
        </authorList>
    </citation>
    <scope>NUCLEOTIDE SEQUENCE [LARGE SCALE GENOMIC DNA]</scope>
    <source>
        <strain evidence="7">DSMZ 21326</strain>
    </source>
</reference>
<evidence type="ECO:0000256" key="1">
    <source>
        <dbReference type="ARBA" id="ARBA00001946"/>
    </source>
</evidence>
<feature type="transmembrane region" description="Helical" evidence="4">
    <location>
        <begin position="16"/>
        <end position="39"/>
    </location>
</feature>
<dbReference type="GO" id="GO:0043709">
    <property type="term" value="P:cell adhesion involved in single-species biofilm formation"/>
    <property type="evidence" value="ECO:0007669"/>
    <property type="project" value="TreeGrafter"/>
</dbReference>
<dbReference type="EC" id="2.7.7.65" evidence="2"/>
<feature type="transmembrane region" description="Helical" evidence="4">
    <location>
        <begin position="143"/>
        <end position="164"/>
    </location>
</feature>
<gene>
    <name evidence="6" type="ORF">VISI1226_04345</name>
</gene>
<dbReference type="SMART" id="SM00267">
    <property type="entry name" value="GGDEF"/>
    <property type="match status" value="1"/>
</dbReference>
<keyword evidence="4" id="KW-1133">Transmembrane helix</keyword>
<keyword evidence="4" id="KW-0472">Membrane</keyword>
<keyword evidence="4" id="KW-0812">Transmembrane</keyword>
<name>E8M718_PHOS4</name>
<feature type="transmembrane region" description="Helical" evidence="4">
    <location>
        <begin position="45"/>
        <end position="63"/>
    </location>
</feature>
<dbReference type="InterPro" id="IPR050469">
    <property type="entry name" value="Diguanylate_Cyclase"/>
</dbReference>
<dbReference type="InterPro" id="IPR000160">
    <property type="entry name" value="GGDEF_dom"/>
</dbReference>
<dbReference type="GO" id="GO:0052621">
    <property type="term" value="F:diguanylate cyclase activity"/>
    <property type="evidence" value="ECO:0007669"/>
    <property type="project" value="UniProtKB-EC"/>
</dbReference>
<dbReference type="GeneID" id="95569384"/>
<dbReference type="OrthoDB" id="9812260at2"/>
<dbReference type="eggNOG" id="COG3706">
    <property type="taxonomic scope" value="Bacteria"/>
</dbReference>
<dbReference type="PROSITE" id="PS50887">
    <property type="entry name" value="GGDEF"/>
    <property type="match status" value="1"/>
</dbReference>
<dbReference type="PANTHER" id="PTHR45138:SF9">
    <property type="entry name" value="DIGUANYLATE CYCLASE DGCM-RELATED"/>
    <property type="match status" value="1"/>
</dbReference>
<feature type="domain" description="GGDEF" evidence="5">
    <location>
        <begin position="207"/>
        <end position="338"/>
    </location>
</feature>
<dbReference type="FunFam" id="3.30.70.270:FF:000001">
    <property type="entry name" value="Diguanylate cyclase domain protein"/>
    <property type="match status" value="1"/>
</dbReference>
<dbReference type="PANTHER" id="PTHR45138">
    <property type="entry name" value="REGULATORY COMPONENTS OF SENSORY TRANSDUCTION SYSTEM"/>
    <property type="match status" value="1"/>
</dbReference>
<dbReference type="Pfam" id="PF20966">
    <property type="entry name" value="MASE6"/>
    <property type="match status" value="1"/>
</dbReference>
<dbReference type="RefSeq" id="WP_008077000.1">
    <property type="nucleotide sequence ID" value="NZ_AEVT01000061.1"/>
</dbReference>
<dbReference type="NCBIfam" id="TIGR00254">
    <property type="entry name" value="GGDEF"/>
    <property type="match status" value="1"/>
</dbReference>
<dbReference type="Gene3D" id="3.30.70.270">
    <property type="match status" value="1"/>
</dbReference>
<dbReference type="InterPro" id="IPR043128">
    <property type="entry name" value="Rev_trsase/Diguanyl_cyclase"/>
</dbReference>
<dbReference type="CDD" id="cd01949">
    <property type="entry name" value="GGDEF"/>
    <property type="match status" value="1"/>
</dbReference>
<evidence type="ECO:0000256" key="2">
    <source>
        <dbReference type="ARBA" id="ARBA00012528"/>
    </source>
</evidence>
<evidence type="ECO:0000256" key="4">
    <source>
        <dbReference type="SAM" id="Phobius"/>
    </source>
</evidence>
<feature type="transmembrane region" description="Helical" evidence="4">
    <location>
        <begin position="118"/>
        <end position="137"/>
    </location>
</feature>
<proteinExistence type="predicted"/>
<feature type="transmembrane region" description="Helical" evidence="4">
    <location>
        <begin position="94"/>
        <end position="111"/>
    </location>
</feature>
<dbReference type="InterPro" id="IPR029787">
    <property type="entry name" value="Nucleotide_cyclase"/>
</dbReference>
<accession>E8M718</accession>
<organism evidence="6 7">
    <name type="scientific">Vibrio sinaloensis DSM 21326</name>
    <dbReference type="NCBI Taxonomy" id="945550"/>
    <lineage>
        <taxon>Bacteria</taxon>
        <taxon>Pseudomonadati</taxon>
        <taxon>Pseudomonadota</taxon>
        <taxon>Gammaproteobacteria</taxon>
        <taxon>Vibrionales</taxon>
        <taxon>Vibrionaceae</taxon>
        <taxon>Vibrio</taxon>
        <taxon>Vibrio oreintalis group</taxon>
    </lineage>
</organism>
<sequence>MELDIFNPSRQLRRAVLFWLSLLLSFISLIFLIVSWLTGATPLDIWVMIVFCVTSVLVCYNTYQKSATPQITITYVFTLVAAVAYTTFVYPLEYGIFSWAALFPVLFYLILGKRRGMLATGAGFLTILLTVCYKIFVCTFIDSAHLAVNFSLTFLCIWLTSHILEVKRKTSEASLGQLASRDSLTGVYNRHALVHNFKRYHDESNKVPLSLLILDLDYFKQVNDQYGHDVGDKVLIETAALLDALSDEHLVYRIGGEEFCIALHDCDLQHARHKAELIRHTIERYEFSGGEEAIKLTASIGVYQCHHFDSLESVLKEADKELYRAKKNGRNQVMVCNEQACSVVS</sequence>
<feature type="transmembrane region" description="Helical" evidence="4">
    <location>
        <begin position="70"/>
        <end position="88"/>
    </location>
</feature>
<dbReference type="AlphaFoldDB" id="E8M718"/>
<dbReference type="GO" id="GO:0005886">
    <property type="term" value="C:plasma membrane"/>
    <property type="evidence" value="ECO:0007669"/>
    <property type="project" value="TreeGrafter"/>
</dbReference>
<dbReference type="SUPFAM" id="SSF55073">
    <property type="entry name" value="Nucleotide cyclase"/>
    <property type="match status" value="1"/>
</dbReference>
<dbReference type="InterPro" id="IPR048435">
    <property type="entry name" value="MASE6"/>
</dbReference>
<comment type="caution">
    <text evidence="6">The sequence shown here is derived from an EMBL/GenBank/DDBJ whole genome shotgun (WGS) entry which is preliminary data.</text>
</comment>
<evidence type="ECO:0000313" key="6">
    <source>
        <dbReference type="EMBL" id="EGA70217.1"/>
    </source>
</evidence>
<dbReference type="Proteomes" id="UP000006228">
    <property type="component" value="Unassembled WGS sequence"/>
</dbReference>
<comment type="cofactor">
    <cofactor evidence="1">
        <name>Mg(2+)</name>
        <dbReference type="ChEBI" id="CHEBI:18420"/>
    </cofactor>
</comment>
<dbReference type="EMBL" id="AEVT01000061">
    <property type="protein sequence ID" value="EGA70217.1"/>
    <property type="molecule type" value="Genomic_DNA"/>
</dbReference>
<evidence type="ECO:0000313" key="7">
    <source>
        <dbReference type="Proteomes" id="UP000006228"/>
    </source>
</evidence>
<comment type="catalytic activity">
    <reaction evidence="3">
        <text>2 GTP = 3',3'-c-di-GMP + 2 diphosphate</text>
        <dbReference type="Rhea" id="RHEA:24898"/>
        <dbReference type="ChEBI" id="CHEBI:33019"/>
        <dbReference type="ChEBI" id="CHEBI:37565"/>
        <dbReference type="ChEBI" id="CHEBI:58805"/>
        <dbReference type="EC" id="2.7.7.65"/>
    </reaction>
</comment>
<dbReference type="Pfam" id="PF00990">
    <property type="entry name" value="GGDEF"/>
    <property type="match status" value="1"/>
</dbReference>
<protein>
    <recommendedName>
        <fullName evidence="2">diguanylate cyclase</fullName>
        <ecNumber evidence="2">2.7.7.65</ecNumber>
    </recommendedName>
</protein>
<evidence type="ECO:0000259" key="5">
    <source>
        <dbReference type="PROSITE" id="PS50887"/>
    </source>
</evidence>
<evidence type="ECO:0000256" key="3">
    <source>
        <dbReference type="ARBA" id="ARBA00034247"/>
    </source>
</evidence>
<dbReference type="GO" id="GO:1902201">
    <property type="term" value="P:negative regulation of bacterial-type flagellum-dependent cell motility"/>
    <property type="evidence" value="ECO:0007669"/>
    <property type="project" value="TreeGrafter"/>
</dbReference>